<dbReference type="EMBL" id="JACHJB010000003">
    <property type="protein sequence ID" value="MBB6350124.1"/>
    <property type="molecule type" value="Genomic_DNA"/>
</dbReference>
<proteinExistence type="predicted"/>
<evidence type="ECO:0000313" key="3">
    <source>
        <dbReference type="Proteomes" id="UP000583800"/>
    </source>
</evidence>
<reference evidence="2 3" key="1">
    <citation type="submission" date="2020-08" db="EMBL/GenBank/DDBJ databases">
        <title>Sequencing the genomes of 1000 actinobacteria strains.</title>
        <authorList>
            <person name="Klenk H.-P."/>
        </authorList>
    </citation>
    <scope>NUCLEOTIDE SEQUENCE [LARGE SCALE GENOMIC DNA]</scope>
    <source>
        <strain evidence="2 3">DSM 45913</strain>
    </source>
</reference>
<organism evidence="2 3">
    <name type="scientific">Nonomuraea muscovyensis</name>
    <dbReference type="NCBI Taxonomy" id="1124761"/>
    <lineage>
        <taxon>Bacteria</taxon>
        <taxon>Bacillati</taxon>
        <taxon>Actinomycetota</taxon>
        <taxon>Actinomycetes</taxon>
        <taxon>Streptosporangiales</taxon>
        <taxon>Streptosporangiaceae</taxon>
        <taxon>Nonomuraea</taxon>
    </lineage>
</organism>
<keyword evidence="2" id="KW-0687">Ribonucleoprotein</keyword>
<dbReference type="Gene3D" id="3.40.50.720">
    <property type="entry name" value="NAD(P)-binding Rossmann-like Domain"/>
    <property type="match status" value="1"/>
</dbReference>
<keyword evidence="2" id="KW-0689">Ribosomal protein</keyword>
<dbReference type="NCBIfam" id="TIGR03604">
    <property type="entry name" value="TOMM_cyclo_SagD"/>
    <property type="match status" value="1"/>
</dbReference>
<comment type="caution">
    <text evidence="2">The sequence shown here is derived from an EMBL/GenBank/DDBJ whole genome shotgun (WGS) entry which is preliminary data.</text>
</comment>
<dbReference type="Proteomes" id="UP000583800">
    <property type="component" value="Unassembled WGS sequence"/>
</dbReference>
<sequence length="644" mass="71669">MTVTDIPPSTDSRACAFLRAYLEAALESVPHPPLHVASLGARNELAATPAEYAAPPLGVFLYGRTAVVGPAGAVDGRTSPCHHCLALRWQKLRSLEERNTLEQGVHQPDPGVSPFLFDQSCRLIADVITTLLSMPASRLRTEDHSFPYVYEIELDSGQVRRYPLIADPECARCSVRPADSAEHATIELRSRRKRDPDTFREKSIHDYRLPVEVMANPVCGALGRAALPDIRCTTTAPVTGYMYMRGSQLLHEFFWSGHADTYADSTLLAVFEGLERYAGLHRRGVTDPLIASYREIADRALDPRECGVYADTFYETGRGYYVPFTPDLRMPWVWGYSLRDERPLLVPERIVYYLGQDDSSNFVQECSNGCASGASLEEAILHGLLELIERDAFLLGWYGRAPLTEIDPASCRRRDIRTMIDRVRLAGYDIRLFDNTIDLRVPVVTGAAVRRDGGLGTVSFAAGASPDPESAVAAALCEIASYVPGFEERVTGQYAEATAMADDFFKVTDLHHHPLVFGLPEMRRHTDFLLDSGRPAKPLQEVYAGWNSERPTSTDLLDDLRHCLDILSHRGFDVIVVDQTSSEQRSLGVHTAAVIVPGLIPIDFGWAKQRAPHMPRMRTAFRDAGWRDTELDPSELHLVPHPFP</sequence>
<dbReference type="PROSITE" id="PS51664">
    <property type="entry name" value="YCAO"/>
    <property type="match status" value="1"/>
</dbReference>
<evidence type="ECO:0000313" key="2">
    <source>
        <dbReference type="EMBL" id="MBB6350124.1"/>
    </source>
</evidence>
<dbReference type="GO" id="GO:0005840">
    <property type="term" value="C:ribosome"/>
    <property type="evidence" value="ECO:0007669"/>
    <property type="project" value="UniProtKB-KW"/>
</dbReference>
<dbReference type="Gene3D" id="3.30.160.660">
    <property type="match status" value="1"/>
</dbReference>
<dbReference type="NCBIfam" id="TIGR03882">
    <property type="entry name" value="cyclo_dehyd_2"/>
    <property type="match status" value="1"/>
</dbReference>
<dbReference type="RefSeq" id="WP_185087974.1">
    <property type="nucleotide sequence ID" value="NZ_JACHJB010000003.1"/>
</dbReference>
<evidence type="ECO:0000259" key="1">
    <source>
        <dbReference type="PROSITE" id="PS51664"/>
    </source>
</evidence>
<dbReference type="InterPro" id="IPR027624">
    <property type="entry name" value="TOMM_cyclo_SagD"/>
</dbReference>
<dbReference type="Gene3D" id="3.30.1330.230">
    <property type="match status" value="1"/>
</dbReference>
<dbReference type="InterPro" id="IPR003776">
    <property type="entry name" value="YcaO-like_dom"/>
</dbReference>
<dbReference type="InterPro" id="IPR022291">
    <property type="entry name" value="Bacteriocin_synth_cyclodeHase"/>
</dbReference>
<dbReference type="PANTHER" id="PTHR37809:SF1">
    <property type="entry name" value="RIBOSOMAL PROTEIN S12 METHYLTHIOTRANSFERASE ACCESSORY FACTOR YCAO"/>
    <property type="match status" value="1"/>
</dbReference>
<protein>
    <submittedName>
        <fullName evidence="2">Ribosomal protein S12 methylthiotransferase accessory factor</fullName>
    </submittedName>
</protein>
<feature type="domain" description="YcaO" evidence="1">
    <location>
        <begin position="257"/>
        <end position="644"/>
    </location>
</feature>
<dbReference type="Gene3D" id="3.30.40.250">
    <property type="match status" value="1"/>
</dbReference>
<keyword evidence="3" id="KW-1185">Reference proteome</keyword>
<dbReference type="GO" id="GO:0016740">
    <property type="term" value="F:transferase activity"/>
    <property type="evidence" value="ECO:0007669"/>
    <property type="project" value="UniProtKB-KW"/>
</dbReference>
<gene>
    <name evidence="2" type="ORF">FHU36_006696</name>
</gene>
<dbReference type="PANTHER" id="PTHR37809">
    <property type="entry name" value="RIBOSOMAL PROTEIN S12 METHYLTHIOTRANSFERASE ACCESSORY FACTOR YCAO"/>
    <property type="match status" value="1"/>
</dbReference>
<dbReference type="Pfam" id="PF02624">
    <property type="entry name" value="YcaO"/>
    <property type="match status" value="1"/>
</dbReference>
<dbReference type="NCBIfam" id="TIGR00702">
    <property type="entry name" value="YcaO-type kinase domain"/>
    <property type="match status" value="1"/>
</dbReference>
<dbReference type="AlphaFoldDB" id="A0A7X0C7T7"/>
<accession>A0A7X0C7T7</accession>
<keyword evidence="2" id="KW-0808">Transferase</keyword>
<name>A0A7X0C7T7_9ACTN</name>